<reference evidence="3 4" key="1">
    <citation type="submission" date="2021-06" db="EMBL/GenBank/DDBJ databases">
        <title>Caerostris extrusa draft genome.</title>
        <authorList>
            <person name="Kono N."/>
            <person name="Arakawa K."/>
        </authorList>
    </citation>
    <scope>NUCLEOTIDE SEQUENCE [LARGE SCALE GENOMIC DNA]</scope>
</reference>
<evidence type="ECO:0000313" key="3">
    <source>
        <dbReference type="EMBL" id="GIX84467.1"/>
    </source>
</evidence>
<proteinExistence type="predicted"/>
<accession>A0AAV4NI35</accession>
<feature type="compositionally biased region" description="Polar residues" evidence="1">
    <location>
        <begin position="104"/>
        <end position="113"/>
    </location>
</feature>
<dbReference type="AlphaFoldDB" id="A0AAV4NI35"/>
<organism evidence="3 4">
    <name type="scientific">Caerostris extrusa</name>
    <name type="common">Bark spider</name>
    <name type="synonym">Caerostris bankana</name>
    <dbReference type="NCBI Taxonomy" id="172846"/>
    <lineage>
        <taxon>Eukaryota</taxon>
        <taxon>Metazoa</taxon>
        <taxon>Ecdysozoa</taxon>
        <taxon>Arthropoda</taxon>
        <taxon>Chelicerata</taxon>
        <taxon>Arachnida</taxon>
        <taxon>Araneae</taxon>
        <taxon>Araneomorphae</taxon>
        <taxon>Entelegynae</taxon>
        <taxon>Araneoidea</taxon>
        <taxon>Araneidae</taxon>
        <taxon>Caerostris</taxon>
    </lineage>
</organism>
<dbReference type="Proteomes" id="UP001054945">
    <property type="component" value="Unassembled WGS sequence"/>
</dbReference>
<gene>
    <name evidence="3" type="ORF">CEXT_606901</name>
</gene>
<dbReference type="EMBL" id="BPLR01003429">
    <property type="protein sequence ID" value="GIX84467.1"/>
    <property type="molecule type" value="Genomic_DNA"/>
</dbReference>
<evidence type="ECO:0000313" key="4">
    <source>
        <dbReference type="Proteomes" id="UP001054945"/>
    </source>
</evidence>
<feature type="compositionally biased region" description="Polar residues" evidence="1">
    <location>
        <begin position="133"/>
        <end position="142"/>
    </location>
</feature>
<keyword evidence="2" id="KW-0812">Transmembrane</keyword>
<keyword evidence="2" id="KW-1133">Transmembrane helix</keyword>
<keyword evidence="2" id="KW-0472">Membrane</keyword>
<feature type="transmembrane region" description="Helical" evidence="2">
    <location>
        <begin position="20"/>
        <end position="40"/>
    </location>
</feature>
<evidence type="ECO:0000256" key="1">
    <source>
        <dbReference type="SAM" id="MobiDB-lite"/>
    </source>
</evidence>
<keyword evidence="4" id="KW-1185">Reference proteome</keyword>
<feature type="region of interest" description="Disordered" evidence="1">
    <location>
        <begin position="103"/>
        <end position="192"/>
    </location>
</feature>
<evidence type="ECO:0000256" key="2">
    <source>
        <dbReference type="SAM" id="Phobius"/>
    </source>
</evidence>
<feature type="compositionally biased region" description="Polar residues" evidence="1">
    <location>
        <begin position="179"/>
        <end position="191"/>
    </location>
</feature>
<name>A0AAV4NI35_CAEEX</name>
<comment type="caution">
    <text evidence="3">The sequence shown here is derived from an EMBL/GenBank/DDBJ whole genome shotgun (WGS) entry which is preliminary data.</text>
</comment>
<sequence>MTFEYEGSRSIFRNLFCLPLSWFCFFWTTVFIGFGIMFSFSKESVIKFFTCTVLRRNSMSERLPSANEPPEYSDEAASFNYYRPTPLIPKSPPVPIQKKETYDDTMTLSSSPPTGFKIKRRQPPPRHQCEAPSPQTSFQNTPEDIFYMSLDETSKKSRPTAQNKPVAKSRSPVEYASVGNESAGKSGSATEYGSIGNYKSAVKFGPVVEYESVGDYESAIKSAIKSGRVPVSGSSYGSGYLEGDWSHEASFGSGSSGSVYDETVSSSFEYGFLIESVTEQPRPVT</sequence>
<protein>
    <submittedName>
        <fullName evidence="3">Uncharacterized protein</fullName>
    </submittedName>
</protein>